<proteinExistence type="predicted"/>
<evidence type="ECO:0000313" key="1">
    <source>
        <dbReference type="EMBL" id="GAG54791.1"/>
    </source>
</evidence>
<dbReference type="EMBL" id="BART01008522">
    <property type="protein sequence ID" value="GAG54791.1"/>
    <property type="molecule type" value="Genomic_DNA"/>
</dbReference>
<accession>X1A3H6</accession>
<dbReference type="AlphaFoldDB" id="X1A3H6"/>
<comment type="caution">
    <text evidence="1">The sequence shown here is derived from an EMBL/GenBank/DDBJ whole genome shotgun (WGS) entry which is preliminary data.</text>
</comment>
<name>X1A3H6_9ZZZZ</name>
<protein>
    <submittedName>
        <fullName evidence="1">Uncharacterized protein</fullName>
    </submittedName>
</protein>
<reference evidence="1" key="1">
    <citation type="journal article" date="2014" name="Front. Microbiol.">
        <title>High frequency of phylogenetically diverse reductive dehalogenase-homologous genes in deep subseafloor sedimentary metagenomes.</title>
        <authorList>
            <person name="Kawai M."/>
            <person name="Futagami T."/>
            <person name="Toyoda A."/>
            <person name="Takaki Y."/>
            <person name="Nishi S."/>
            <person name="Hori S."/>
            <person name="Arai W."/>
            <person name="Tsubouchi T."/>
            <person name="Morono Y."/>
            <person name="Uchiyama I."/>
            <person name="Ito T."/>
            <person name="Fujiyama A."/>
            <person name="Inagaki F."/>
            <person name="Takami H."/>
        </authorList>
    </citation>
    <scope>NUCLEOTIDE SEQUENCE</scope>
    <source>
        <strain evidence="1">Expedition CK06-06</strain>
    </source>
</reference>
<sequence>MLIPLDKTITSLEDIPYTISYVIRKRLQIDNMNELPQDKRPPDYIMWHSNPDLLENWLDKVMDRNRKKQDDEDSVLEVSDFEIEG</sequence>
<gene>
    <name evidence="1" type="ORF">S01H4_19152</name>
</gene>
<organism evidence="1">
    <name type="scientific">marine sediment metagenome</name>
    <dbReference type="NCBI Taxonomy" id="412755"/>
    <lineage>
        <taxon>unclassified sequences</taxon>
        <taxon>metagenomes</taxon>
        <taxon>ecological metagenomes</taxon>
    </lineage>
</organism>